<dbReference type="AlphaFoldDB" id="A0A9P5AZF9"/>
<gene>
    <name evidence="1" type="ORF">FAGAP_11213</name>
</gene>
<keyword evidence="2" id="KW-1185">Reference proteome</keyword>
<sequence>METTCIPPSTRQNYYFLYAARAEAFRLYDSAIRQLQSALQDPVQRVSDEMLGAVLLMGTFETIAFADTGSLKALSQHIIAAARCIEMRGPAQFQTVIKTCHQLQEPIPFEISKWPSWAERSQNSDLVPVNRFSEINEVLASVRAELKYQHITDPAVISDRLLKIDKLFENWAQTLPPSWVYTSYKSIGPNVVPSSRLLIPDSIIIATLKHGTAEQKDAL</sequence>
<evidence type="ECO:0000313" key="1">
    <source>
        <dbReference type="EMBL" id="KAF4487918.1"/>
    </source>
</evidence>
<dbReference type="PANTHER" id="PTHR38791">
    <property type="entry name" value="ZN(II)2CYS6 TRANSCRIPTION FACTOR (EUROFUNG)-RELATED-RELATED"/>
    <property type="match status" value="1"/>
</dbReference>
<comment type="caution">
    <text evidence="1">The sequence shown here is derived from an EMBL/GenBank/DDBJ whole genome shotgun (WGS) entry which is preliminary data.</text>
</comment>
<dbReference type="EMBL" id="LUFC02001027">
    <property type="protein sequence ID" value="KAF4487918.1"/>
    <property type="molecule type" value="Genomic_DNA"/>
</dbReference>
<dbReference type="OrthoDB" id="4220372at2759"/>
<reference evidence="1" key="1">
    <citation type="submission" date="2020-01" db="EMBL/GenBank/DDBJ databases">
        <title>Identification and distribution of gene clusters putatively required for synthesis of sphingolipid metabolism inhibitors in phylogenetically diverse species of the filamentous fungus Fusarium.</title>
        <authorList>
            <person name="Kim H.-S."/>
            <person name="Busman M."/>
            <person name="Brown D.W."/>
            <person name="Divon H."/>
            <person name="Uhlig S."/>
            <person name="Proctor R.H."/>
        </authorList>
    </citation>
    <scope>NUCLEOTIDE SEQUENCE</scope>
    <source>
        <strain evidence="1">NRRL 31653</strain>
    </source>
</reference>
<protein>
    <submittedName>
        <fullName evidence="1">Uncharacterized protein</fullName>
    </submittedName>
</protein>
<organism evidence="1 2">
    <name type="scientific">Fusarium agapanthi</name>
    <dbReference type="NCBI Taxonomy" id="1803897"/>
    <lineage>
        <taxon>Eukaryota</taxon>
        <taxon>Fungi</taxon>
        <taxon>Dikarya</taxon>
        <taxon>Ascomycota</taxon>
        <taxon>Pezizomycotina</taxon>
        <taxon>Sordariomycetes</taxon>
        <taxon>Hypocreomycetidae</taxon>
        <taxon>Hypocreales</taxon>
        <taxon>Nectriaceae</taxon>
        <taxon>Fusarium</taxon>
        <taxon>Fusarium fujikuroi species complex</taxon>
    </lineage>
</organism>
<dbReference type="Proteomes" id="UP000737391">
    <property type="component" value="Unassembled WGS sequence"/>
</dbReference>
<accession>A0A9P5AZF9</accession>
<dbReference type="InterPro" id="IPR053175">
    <property type="entry name" value="DHMBA_Reg_Transcription_Factor"/>
</dbReference>
<name>A0A9P5AZF9_9HYPO</name>
<evidence type="ECO:0000313" key="2">
    <source>
        <dbReference type="Proteomes" id="UP000737391"/>
    </source>
</evidence>
<proteinExistence type="predicted"/>